<comment type="caution">
    <text evidence="1">The sequence shown here is derived from an EMBL/GenBank/DDBJ whole genome shotgun (WGS) entry which is preliminary data.</text>
</comment>
<dbReference type="EMBL" id="WJEE01000012">
    <property type="protein sequence ID" value="MRI66226.1"/>
    <property type="molecule type" value="Genomic_DNA"/>
</dbReference>
<name>A0A6N7R318_9BACI</name>
<keyword evidence="2" id="KW-1185">Reference proteome</keyword>
<evidence type="ECO:0000313" key="2">
    <source>
        <dbReference type="Proteomes" id="UP000435187"/>
    </source>
</evidence>
<accession>A0A6N7R318</accession>
<dbReference type="RefSeq" id="WP_153834972.1">
    <property type="nucleotide sequence ID" value="NZ_JBHUMW010000103.1"/>
</dbReference>
<dbReference type="Proteomes" id="UP000435187">
    <property type="component" value="Unassembled WGS sequence"/>
</dbReference>
<sequence length="124" mass="13755">MREQTTKLQNSLDSVKVQIDIMRCYETPPIENIIITQRGASQMAGLPIKNNTEITLKISIVPKTRAEGDLNVAIELEGNDHDVMTVAEIAQNTKVLGEAGVEHILLKVLNEEKPLHIDFDGPIQ</sequence>
<reference evidence="1 2" key="1">
    <citation type="submission" date="2019-10" db="EMBL/GenBank/DDBJ databases">
        <title>Gracilibacillus salitolerans sp. nov., a moderate halophile isolated from a saline soil in northwest China.</title>
        <authorList>
            <person name="Gan L."/>
        </authorList>
    </citation>
    <scope>NUCLEOTIDE SEQUENCE [LARGE SCALE GENOMIC DNA]</scope>
    <source>
        <strain evidence="1 2">TP2-8</strain>
    </source>
</reference>
<protein>
    <submittedName>
        <fullName evidence="1">Uncharacterized protein</fullName>
    </submittedName>
</protein>
<dbReference type="AlphaFoldDB" id="A0A6N7R318"/>
<gene>
    <name evidence="1" type="ORF">GH885_07680</name>
</gene>
<proteinExistence type="predicted"/>
<evidence type="ECO:0000313" key="1">
    <source>
        <dbReference type="EMBL" id="MRI66226.1"/>
    </source>
</evidence>
<organism evidence="1 2">
    <name type="scientific">Gracilibacillus thailandensis</name>
    <dbReference type="NCBI Taxonomy" id="563735"/>
    <lineage>
        <taxon>Bacteria</taxon>
        <taxon>Bacillati</taxon>
        <taxon>Bacillota</taxon>
        <taxon>Bacilli</taxon>
        <taxon>Bacillales</taxon>
        <taxon>Bacillaceae</taxon>
        <taxon>Gracilibacillus</taxon>
    </lineage>
</organism>